<evidence type="ECO:0000313" key="3">
    <source>
        <dbReference type="Proteomes" id="UP000731907"/>
    </source>
</evidence>
<accession>A0ABS6J0K1</accession>
<feature type="domain" description="N-acetyltransferase" evidence="1">
    <location>
        <begin position="9"/>
        <end position="203"/>
    </location>
</feature>
<evidence type="ECO:0000313" key="2">
    <source>
        <dbReference type="EMBL" id="MBU9697294.1"/>
    </source>
</evidence>
<organism evidence="2 3">
    <name type="scientific">Paragemmobacter amnigenus</name>
    <dbReference type="NCBI Taxonomy" id="2852097"/>
    <lineage>
        <taxon>Bacteria</taxon>
        <taxon>Pseudomonadati</taxon>
        <taxon>Pseudomonadota</taxon>
        <taxon>Alphaproteobacteria</taxon>
        <taxon>Rhodobacterales</taxon>
        <taxon>Paracoccaceae</taxon>
        <taxon>Paragemmobacter</taxon>
    </lineage>
</organism>
<protein>
    <submittedName>
        <fullName evidence="2">GNAT family N-acetyltransferase</fullName>
    </submittedName>
</protein>
<dbReference type="InterPro" id="IPR016181">
    <property type="entry name" value="Acyl_CoA_acyltransferase"/>
</dbReference>
<dbReference type="EMBL" id="JAAATX020000003">
    <property type="protein sequence ID" value="MBU9697294.1"/>
    <property type="molecule type" value="Genomic_DNA"/>
</dbReference>
<keyword evidence="3" id="KW-1185">Reference proteome</keyword>
<comment type="caution">
    <text evidence="2">The sequence shown here is derived from an EMBL/GenBank/DDBJ whole genome shotgun (WGS) entry which is preliminary data.</text>
</comment>
<dbReference type="Gene3D" id="3.40.630.30">
    <property type="match status" value="1"/>
</dbReference>
<evidence type="ECO:0000259" key="1">
    <source>
        <dbReference type="PROSITE" id="PS51186"/>
    </source>
</evidence>
<dbReference type="PROSITE" id="PS51186">
    <property type="entry name" value="GNAT"/>
    <property type="match status" value="1"/>
</dbReference>
<dbReference type="Proteomes" id="UP000731907">
    <property type="component" value="Unassembled WGS sequence"/>
</dbReference>
<gene>
    <name evidence="2" type="ORF">GU927_005475</name>
</gene>
<dbReference type="InterPro" id="IPR000182">
    <property type="entry name" value="GNAT_dom"/>
</dbReference>
<dbReference type="CDD" id="cd04301">
    <property type="entry name" value="NAT_SF"/>
    <property type="match status" value="1"/>
</dbReference>
<dbReference type="SUPFAM" id="SSF55729">
    <property type="entry name" value="Acyl-CoA N-acyltransferases (Nat)"/>
    <property type="match status" value="1"/>
</dbReference>
<proteinExistence type="predicted"/>
<dbReference type="Pfam" id="PF00583">
    <property type="entry name" value="Acetyltransf_1"/>
    <property type="match status" value="1"/>
</dbReference>
<dbReference type="RefSeq" id="WP_161761336.1">
    <property type="nucleotide sequence ID" value="NZ_JAAATX020000003.1"/>
</dbReference>
<reference evidence="2 3" key="1">
    <citation type="submission" date="2021-06" db="EMBL/GenBank/DDBJ databases">
        <title>Rhodobacteraceae bacterium strain HSP-20.</title>
        <authorList>
            <person name="Chen W.-M."/>
        </authorList>
    </citation>
    <scope>NUCLEOTIDE SEQUENCE [LARGE SCALE GENOMIC DNA]</scope>
    <source>
        <strain evidence="2 3">HSP-20</strain>
    </source>
</reference>
<name>A0ABS6J0K1_9RHOB</name>
<sequence length="211" mass="23148">MTRALPEGISVRALRGAALEAALDDVARLRIAVFRDWPYLYDGSLDYEREYLATYRDSPGALLVGAFFGDVLVGASTSTPMEDHAGEFAAPFAGRGVALENILYGAESVLLPEYRGKGIGHRFFDLREEHARALGRSHVAFCSVMRPADHPLRPAAYRTNDAFWQGRGYAPLPGVVAEFSWKDVGEEGETVKPLQFWMRDIREAATGPAAG</sequence>